<organism evidence="2 3">
    <name type="scientific">Prunus dulcis</name>
    <name type="common">Almond</name>
    <name type="synonym">Amygdalus dulcis</name>
    <dbReference type="NCBI Taxonomy" id="3755"/>
    <lineage>
        <taxon>Eukaryota</taxon>
        <taxon>Viridiplantae</taxon>
        <taxon>Streptophyta</taxon>
        <taxon>Embryophyta</taxon>
        <taxon>Tracheophyta</taxon>
        <taxon>Spermatophyta</taxon>
        <taxon>Magnoliopsida</taxon>
        <taxon>eudicotyledons</taxon>
        <taxon>Gunneridae</taxon>
        <taxon>Pentapetalae</taxon>
        <taxon>rosids</taxon>
        <taxon>fabids</taxon>
        <taxon>Rosales</taxon>
        <taxon>Rosaceae</taxon>
        <taxon>Amygdaloideae</taxon>
        <taxon>Amygdaleae</taxon>
        <taxon>Prunus</taxon>
    </lineage>
</organism>
<name>A0A5E4E881_PRUDU</name>
<reference evidence="1 4" key="3">
    <citation type="journal article" date="2022" name="G3 (Bethesda)">
        <title>Whole-genome sequence and methylome profiling of the almond [Prunus dulcis (Mill.) D.A. Webb] cultivar 'Nonpareil'.</title>
        <authorList>
            <person name="D'Amico-Willman K.M."/>
            <person name="Ouma W.Z."/>
            <person name="Meulia T."/>
            <person name="Sideli G.M."/>
            <person name="Gradziel T.M."/>
            <person name="Fresnedo-Ramirez J."/>
        </authorList>
    </citation>
    <scope>NUCLEOTIDE SEQUENCE [LARGE SCALE GENOMIC DNA]</scope>
    <source>
        <strain evidence="1">Clone GOH B32 T37-40</strain>
    </source>
</reference>
<gene>
    <name evidence="2" type="ORF">ALMOND_2B014955</name>
    <name evidence="1" type="ORF">L3X38_014733</name>
</gene>
<dbReference type="Proteomes" id="UP001054821">
    <property type="component" value="Chromosome 2"/>
</dbReference>
<sequence length="105" mass="12009">MARQVSLCDGCTEQAIMENPPPSHLSSLSLVVPASSSDAAVPLKNGMGDFLFGKCDMEEFMYREDVLEQYTRREMELRCSRKRPKRQASFAECLEFLKIVCCFRF</sequence>
<dbReference type="AlphaFoldDB" id="A0A5E4E881"/>
<dbReference type="Proteomes" id="UP000327085">
    <property type="component" value="Chromosome 2"/>
</dbReference>
<evidence type="ECO:0000313" key="3">
    <source>
        <dbReference type="Proteomes" id="UP000327085"/>
    </source>
</evidence>
<reference evidence="3" key="2">
    <citation type="journal article" date="2020" name="Plant J.">
        <title>Transposons played a major role in the diversification between the closely related almond and peach genomes: results from the almond genome sequence.</title>
        <authorList>
            <person name="Alioto T."/>
            <person name="Alexiou K.G."/>
            <person name="Bardil A."/>
            <person name="Barteri F."/>
            <person name="Castanera R."/>
            <person name="Cruz F."/>
            <person name="Dhingra A."/>
            <person name="Duval H."/>
            <person name="Fernandez I Marti A."/>
            <person name="Frias L."/>
            <person name="Galan B."/>
            <person name="Garcia J.L."/>
            <person name="Howad W."/>
            <person name="Gomez-Garrido J."/>
            <person name="Gut M."/>
            <person name="Julca I."/>
            <person name="Morata J."/>
            <person name="Puigdomenech P."/>
            <person name="Ribeca P."/>
            <person name="Rubio Cabetas M.J."/>
            <person name="Vlasova A."/>
            <person name="Wirthensohn M."/>
            <person name="Garcia-Mas J."/>
            <person name="Gabaldon T."/>
            <person name="Casacuberta J.M."/>
            <person name="Arus P."/>
        </authorList>
    </citation>
    <scope>NUCLEOTIDE SEQUENCE [LARGE SCALE GENOMIC DNA]</scope>
    <source>
        <strain evidence="3">cv. Texas</strain>
    </source>
</reference>
<dbReference type="EMBL" id="CABIKO010000003">
    <property type="protein sequence ID" value="VVA10921.1"/>
    <property type="molecule type" value="Genomic_DNA"/>
</dbReference>
<protein>
    <submittedName>
        <fullName evidence="2">PREDICTED: uncharacterized protein</fullName>
    </submittedName>
</protein>
<accession>A0A5E4E881</accession>
<dbReference type="InParanoid" id="A0A5E4E881"/>
<evidence type="ECO:0000313" key="4">
    <source>
        <dbReference type="Proteomes" id="UP001054821"/>
    </source>
</evidence>
<dbReference type="Gramene" id="VVA10921">
    <property type="protein sequence ID" value="VVA10921"/>
    <property type="gene ID" value="Prudul26B014955"/>
</dbReference>
<evidence type="ECO:0000313" key="1">
    <source>
        <dbReference type="EMBL" id="KAI5346854.1"/>
    </source>
</evidence>
<reference evidence="2" key="1">
    <citation type="submission" date="2019-07" db="EMBL/GenBank/DDBJ databases">
        <authorList>
            <person name="Alioto T."/>
            <person name="Alioto T."/>
            <person name="Gomez Garrido J."/>
        </authorList>
    </citation>
    <scope>NUCLEOTIDE SEQUENCE</scope>
</reference>
<evidence type="ECO:0000313" key="2">
    <source>
        <dbReference type="EMBL" id="VVA10921.1"/>
    </source>
</evidence>
<keyword evidence="4" id="KW-1185">Reference proteome</keyword>
<dbReference type="EMBL" id="JAJFAZ020000002">
    <property type="protein sequence ID" value="KAI5346854.1"/>
    <property type="molecule type" value="Genomic_DNA"/>
</dbReference>
<proteinExistence type="predicted"/>